<sequence length="215" mass="23089">MDHQPTLINLLCLIWLCLLTSTIFHTQIACLLLLQQVLSAIATGAEPVGEGLERPHVRPVVPHGEVQQRPPREVRVRPRVGVVHQLLGRPDHLVHLRAQEEGERAACHPAVDDGAVEAAPVAPVGERHEGVADVDDEGARAGPDGAPRERGGVEHLESAHVVLVQDGERRGVAMRPRAQRVVGPLARRVVVEAHDGVVPLEEAPEVAPAHAQALA</sequence>
<dbReference type="Proteomes" id="UP000007305">
    <property type="component" value="Chromosome 1"/>
</dbReference>
<organism evidence="1 2">
    <name type="scientific">Zea mays</name>
    <name type="common">Maize</name>
    <dbReference type="NCBI Taxonomy" id="4577"/>
    <lineage>
        <taxon>Eukaryota</taxon>
        <taxon>Viridiplantae</taxon>
        <taxon>Streptophyta</taxon>
        <taxon>Embryophyta</taxon>
        <taxon>Tracheophyta</taxon>
        <taxon>Spermatophyta</taxon>
        <taxon>Magnoliopsida</taxon>
        <taxon>Liliopsida</taxon>
        <taxon>Poales</taxon>
        <taxon>Poaceae</taxon>
        <taxon>PACMAD clade</taxon>
        <taxon>Panicoideae</taxon>
        <taxon>Andropogonodae</taxon>
        <taxon>Andropogoneae</taxon>
        <taxon>Tripsacinae</taxon>
        <taxon>Zea</taxon>
    </lineage>
</organism>
<name>A0A804M7N3_MAIZE</name>
<evidence type="ECO:0000313" key="1">
    <source>
        <dbReference type="EnsemblPlants" id="Zm00001eb064980_P001"/>
    </source>
</evidence>
<reference evidence="2" key="1">
    <citation type="submission" date="2015-12" db="EMBL/GenBank/DDBJ databases">
        <title>Update maize B73 reference genome by single molecule sequencing technologies.</title>
        <authorList>
            <consortium name="Maize Genome Sequencing Project"/>
            <person name="Ware D."/>
        </authorList>
    </citation>
    <scope>NUCLEOTIDE SEQUENCE [LARGE SCALE GENOMIC DNA]</scope>
    <source>
        <strain evidence="2">cv. B73</strain>
    </source>
</reference>
<accession>A0A804M7N3</accession>
<protein>
    <submittedName>
        <fullName evidence="1">Uncharacterized protein</fullName>
    </submittedName>
</protein>
<dbReference type="EnsemblPlants" id="Zm00001eb064980_T001">
    <property type="protein sequence ID" value="Zm00001eb064980_P001"/>
    <property type="gene ID" value="Zm00001eb064980"/>
</dbReference>
<reference evidence="1" key="2">
    <citation type="submission" date="2019-07" db="EMBL/GenBank/DDBJ databases">
        <authorList>
            <person name="Seetharam A."/>
            <person name="Woodhouse M."/>
            <person name="Cannon E."/>
        </authorList>
    </citation>
    <scope>NUCLEOTIDE SEQUENCE [LARGE SCALE GENOMIC DNA]</scope>
    <source>
        <strain evidence="1">cv. B73</strain>
    </source>
</reference>
<evidence type="ECO:0000313" key="2">
    <source>
        <dbReference type="Proteomes" id="UP000007305"/>
    </source>
</evidence>
<proteinExistence type="predicted"/>
<dbReference type="InParanoid" id="A0A804M7N3"/>
<dbReference type="FunCoup" id="A0A804M7N3">
    <property type="interactions" value="473"/>
</dbReference>
<dbReference type="Gramene" id="Zm00001eb064980_T001">
    <property type="protein sequence ID" value="Zm00001eb064980_P001"/>
    <property type="gene ID" value="Zm00001eb064980"/>
</dbReference>
<reference evidence="1" key="3">
    <citation type="submission" date="2021-05" db="UniProtKB">
        <authorList>
            <consortium name="EnsemblPlants"/>
        </authorList>
    </citation>
    <scope>IDENTIFICATION</scope>
    <source>
        <strain evidence="1">cv. B73</strain>
    </source>
</reference>
<dbReference type="AlphaFoldDB" id="A0A804M7N3"/>
<keyword evidence="2" id="KW-1185">Reference proteome</keyword>